<dbReference type="AlphaFoldDB" id="A0A7J7C430"/>
<evidence type="ECO:0000313" key="2">
    <source>
        <dbReference type="Proteomes" id="UP000593562"/>
    </source>
</evidence>
<dbReference type="EMBL" id="JAAARO010000021">
    <property type="protein sequence ID" value="KAF5728858.1"/>
    <property type="molecule type" value="Genomic_DNA"/>
</dbReference>
<evidence type="ECO:0000313" key="1">
    <source>
        <dbReference type="EMBL" id="KAF5728858.1"/>
    </source>
</evidence>
<organism evidence="1 2">
    <name type="scientific">Tripterygium wilfordii</name>
    <name type="common">Thunder God vine</name>
    <dbReference type="NCBI Taxonomy" id="458696"/>
    <lineage>
        <taxon>Eukaryota</taxon>
        <taxon>Viridiplantae</taxon>
        <taxon>Streptophyta</taxon>
        <taxon>Embryophyta</taxon>
        <taxon>Tracheophyta</taxon>
        <taxon>Spermatophyta</taxon>
        <taxon>Magnoliopsida</taxon>
        <taxon>eudicotyledons</taxon>
        <taxon>Gunneridae</taxon>
        <taxon>Pentapetalae</taxon>
        <taxon>rosids</taxon>
        <taxon>fabids</taxon>
        <taxon>Celastrales</taxon>
        <taxon>Celastraceae</taxon>
        <taxon>Tripterygium</taxon>
    </lineage>
</organism>
<protein>
    <submittedName>
        <fullName evidence="1">Uncharacterized protein</fullName>
    </submittedName>
</protein>
<dbReference type="Proteomes" id="UP000593562">
    <property type="component" value="Unassembled WGS sequence"/>
</dbReference>
<proteinExistence type="predicted"/>
<reference evidence="1 2" key="1">
    <citation type="journal article" date="2020" name="Nat. Commun.">
        <title>Genome of Tripterygium wilfordii and identification of cytochrome P450 involved in triptolide biosynthesis.</title>
        <authorList>
            <person name="Tu L."/>
            <person name="Su P."/>
            <person name="Zhang Z."/>
            <person name="Gao L."/>
            <person name="Wang J."/>
            <person name="Hu T."/>
            <person name="Zhou J."/>
            <person name="Zhang Y."/>
            <person name="Zhao Y."/>
            <person name="Liu Y."/>
            <person name="Song Y."/>
            <person name="Tong Y."/>
            <person name="Lu Y."/>
            <person name="Yang J."/>
            <person name="Xu C."/>
            <person name="Jia M."/>
            <person name="Peters R.J."/>
            <person name="Huang L."/>
            <person name="Gao W."/>
        </authorList>
    </citation>
    <scope>NUCLEOTIDE SEQUENCE [LARGE SCALE GENOMIC DNA]</scope>
    <source>
        <strain evidence="2">cv. XIE 37</strain>
        <tissue evidence="1">Leaf</tissue>
    </source>
</reference>
<name>A0A7J7C430_TRIWF</name>
<gene>
    <name evidence="1" type="ORF">HS088_TW21G01012</name>
</gene>
<keyword evidence="2" id="KW-1185">Reference proteome</keyword>
<dbReference type="InParanoid" id="A0A7J7C430"/>
<comment type="caution">
    <text evidence="1">The sequence shown here is derived from an EMBL/GenBank/DDBJ whole genome shotgun (WGS) entry which is preliminary data.</text>
</comment>
<accession>A0A7J7C430</accession>
<sequence length="50" mass="5488">MATREHHIMSGTLDKPLTSRSPYGFGYDSIADDYKLVMAKVNLAFGVLGL</sequence>